<feature type="chain" id="PRO_5021804185" description="Dienelactone hydrolase domain-containing protein" evidence="1">
    <location>
        <begin position="25"/>
        <end position="276"/>
    </location>
</feature>
<organism evidence="3 4">
    <name type="scientific">Brevifollis gellanilyticus</name>
    <dbReference type="NCBI Taxonomy" id="748831"/>
    <lineage>
        <taxon>Bacteria</taxon>
        <taxon>Pseudomonadati</taxon>
        <taxon>Verrucomicrobiota</taxon>
        <taxon>Verrucomicrobiia</taxon>
        <taxon>Verrucomicrobiales</taxon>
        <taxon>Verrucomicrobiaceae</taxon>
    </lineage>
</organism>
<dbReference type="RefSeq" id="WP_146848206.1">
    <property type="nucleotide sequence ID" value="NZ_BKAG01000001.1"/>
</dbReference>
<dbReference type="EMBL" id="BKAG01000001">
    <property type="protein sequence ID" value="GEP40712.1"/>
    <property type="molecule type" value="Genomic_DNA"/>
</dbReference>
<dbReference type="InterPro" id="IPR029058">
    <property type="entry name" value="AB_hydrolase_fold"/>
</dbReference>
<proteinExistence type="predicted"/>
<dbReference type="GO" id="GO:0016787">
    <property type="term" value="F:hydrolase activity"/>
    <property type="evidence" value="ECO:0007669"/>
    <property type="project" value="InterPro"/>
</dbReference>
<dbReference type="OrthoDB" id="5291933at2"/>
<reference evidence="3 4" key="1">
    <citation type="submission" date="2019-07" db="EMBL/GenBank/DDBJ databases">
        <title>Whole genome shotgun sequence of Brevifollis gellanilyticus NBRC 108608.</title>
        <authorList>
            <person name="Hosoyama A."/>
            <person name="Uohara A."/>
            <person name="Ohji S."/>
            <person name="Ichikawa N."/>
        </authorList>
    </citation>
    <scope>NUCLEOTIDE SEQUENCE [LARGE SCALE GENOMIC DNA]</scope>
    <source>
        <strain evidence="3 4">NBRC 108608</strain>
    </source>
</reference>
<dbReference type="InterPro" id="IPR002925">
    <property type="entry name" value="Dienelactn_hydro"/>
</dbReference>
<dbReference type="SUPFAM" id="SSF53474">
    <property type="entry name" value="alpha/beta-Hydrolases"/>
    <property type="match status" value="1"/>
</dbReference>
<feature type="domain" description="Dienelactone hydrolase" evidence="2">
    <location>
        <begin position="65"/>
        <end position="257"/>
    </location>
</feature>
<dbReference type="Proteomes" id="UP000321577">
    <property type="component" value="Unassembled WGS sequence"/>
</dbReference>
<feature type="signal peptide" evidence="1">
    <location>
        <begin position="1"/>
        <end position="24"/>
    </location>
</feature>
<sequence length="276" mass="30198">MKLFALLPICLALTAAATAQPAGADAKIKPGERAPVSFKEGTPMAGADQLKMRLRSVEAPGALDLAKEGYEVLIPKSYKKGTPHGLFIWISPNDKCALPADWEKVLADHKLIFVGALKGGNNREVFSRMQLAITANDQMRQLYDIDPARVYVSGHSGGSRVASMLAVAYADMFSGAVCFMGVNFFFPTKGRDGTMYEARYIPHPEIATQAQTESRIVLVTGDKDFNQDNTKAIYEQGFQANEFKHVKLFDIPGQGHGAPAKEWLEKALDFLDEGKK</sequence>
<accession>A0A512M1V0</accession>
<dbReference type="Gene3D" id="3.40.50.1820">
    <property type="entry name" value="alpha/beta hydrolase"/>
    <property type="match status" value="1"/>
</dbReference>
<keyword evidence="1" id="KW-0732">Signal</keyword>
<keyword evidence="4" id="KW-1185">Reference proteome</keyword>
<evidence type="ECO:0000313" key="4">
    <source>
        <dbReference type="Proteomes" id="UP000321577"/>
    </source>
</evidence>
<gene>
    <name evidence="3" type="ORF">BGE01nite_00030</name>
</gene>
<evidence type="ECO:0000313" key="3">
    <source>
        <dbReference type="EMBL" id="GEP40712.1"/>
    </source>
</evidence>
<name>A0A512M1V0_9BACT</name>
<comment type="caution">
    <text evidence="3">The sequence shown here is derived from an EMBL/GenBank/DDBJ whole genome shotgun (WGS) entry which is preliminary data.</text>
</comment>
<evidence type="ECO:0000256" key="1">
    <source>
        <dbReference type="SAM" id="SignalP"/>
    </source>
</evidence>
<protein>
    <recommendedName>
        <fullName evidence="2">Dienelactone hydrolase domain-containing protein</fullName>
    </recommendedName>
</protein>
<dbReference type="AlphaFoldDB" id="A0A512M1V0"/>
<evidence type="ECO:0000259" key="2">
    <source>
        <dbReference type="Pfam" id="PF01738"/>
    </source>
</evidence>
<dbReference type="Pfam" id="PF01738">
    <property type="entry name" value="DLH"/>
    <property type="match status" value="1"/>
</dbReference>